<dbReference type="STRING" id="908809.ABG79_01654"/>
<name>A0A0R3JZ77_CALMK</name>
<organism evidence="4 5">
    <name type="scientific">Caloramator mitchellensis</name>
    <dbReference type="NCBI Taxonomy" id="908809"/>
    <lineage>
        <taxon>Bacteria</taxon>
        <taxon>Bacillati</taxon>
        <taxon>Bacillota</taxon>
        <taxon>Clostridia</taxon>
        <taxon>Eubacteriales</taxon>
        <taxon>Clostridiaceae</taxon>
        <taxon>Caloramator</taxon>
    </lineage>
</organism>
<dbReference type="Gene3D" id="3.40.50.150">
    <property type="entry name" value="Vaccinia Virus protein VP39"/>
    <property type="match status" value="1"/>
</dbReference>
<dbReference type="Pfam" id="PF13649">
    <property type="entry name" value="Methyltransf_25"/>
    <property type="match status" value="1"/>
</dbReference>
<proteinExistence type="predicted"/>
<gene>
    <name evidence="4" type="primary">ubiG</name>
    <name evidence="4" type="ORF">ABG79_01654</name>
</gene>
<dbReference type="EC" id="2.1.1.222" evidence="4"/>
<dbReference type="SUPFAM" id="SSF53335">
    <property type="entry name" value="S-adenosyl-L-methionine-dependent methyltransferases"/>
    <property type="match status" value="1"/>
</dbReference>
<accession>A0A0R3JZ77</accession>
<dbReference type="GO" id="GO:0102208">
    <property type="term" value="F:2-polyprenyl-6-hydroxyphenol methylase activity"/>
    <property type="evidence" value="ECO:0007669"/>
    <property type="project" value="UniProtKB-EC"/>
</dbReference>
<keyword evidence="5" id="KW-1185">Reference proteome</keyword>
<dbReference type="GO" id="GO:0032259">
    <property type="term" value="P:methylation"/>
    <property type="evidence" value="ECO:0007669"/>
    <property type="project" value="UniProtKB-KW"/>
</dbReference>
<evidence type="ECO:0000256" key="1">
    <source>
        <dbReference type="ARBA" id="ARBA00022603"/>
    </source>
</evidence>
<dbReference type="PANTHER" id="PTHR43861">
    <property type="entry name" value="TRANS-ACONITATE 2-METHYLTRANSFERASE-RELATED"/>
    <property type="match status" value="1"/>
</dbReference>
<keyword evidence="1 4" id="KW-0489">Methyltransferase</keyword>
<evidence type="ECO:0000313" key="5">
    <source>
        <dbReference type="Proteomes" id="UP000052015"/>
    </source>
</evidence>
<protein>
    <submittedName>
        <fullName evidence="4">Ubiquinone biosynthesis O-methyltransferase</fullName>
        <ecNumber evidence="4">2.1.1.222</ecNumber>
    </submittedName>
</protein>
<keyword evidence="2 4" id="KW-0808">Transferase</keyword>
<dbReference type="RefSeq" id="WP_057978991.1">
    <property type="nucleotide sequence ID" value="NZ_LKHP01000009.1"/>
</dbReference>
<dbReference type="EMBL" id="LKHP01000009">
    <property type="protein sequence ID" value="KRQ86452.1"/>
    <property type="molecule type" value="Genomic_DNA"/>
</dbReference>
<evidence type="ECO:0000256" key="2">
    <source>
        <dbReference type="ARBA" id="ARBA00022679"/>
    </source>
</evidence>
<dbReference type="AlphaFoldDB" id="A0A0R3JZ77"/>
<sequence>MDSIKYYDENAIEFFNNTAYVDMGETYDRFLKYLKRGDHILDAGCGSGRDTKYFIEKGFKVTAIDASEEMVKLSSNFTGHQTIKMDFNEIDFENEFDAIWACASILHVPKNEIKDILFKFAKALNDNGILFASFKYGEGEQFRNGRLFNYYNEDSLTKTLNEIGIYDILEIWKSSDVRKERENEIWISVILKEKKM</sequence>
<reference evidence="4 5" key="1">
    <citation type="submission" date="2015-09" db="EMBL/GenBank/DDBJ databases">
        <title>Draft genome sequence of a Caloramator mitchellensis, a moderate thermophile from the Great Artesian Basin of Australia.</title>
        <authorList>
            <person name="Patel B.K."/>
        </authorList>
    </citation>
    <scope>NUCLEOTIDE SEQUENCE [LARGE SCALE GENOMIC DNA]</scope>
    <source>
        <strain evidence="4 5">VF08</strain>
    </source>
</reference>
<dbReference type="OrthoDB" id="9804312at2"/>
<dbReference type="InterPro" id="IPR041698">
    <property type="entry name" value="Methyltransf_25"/>
</dbReference>
<feature type="domain" description="Methyltransferase" evidence="3">
    <location>
        <begin position="40"/>
        <end position="128"/>
    </location>
</feature>
<evidence type="ECO:0000313" key="4">
    <source>
        <dbReference type="EMBL" id="KRQ86452.1"/>
    </source>
</evidence>
<keyword evidence="4" id="KW-0830">Ubiquinone</keyword>
<comment type="caution">
    <text evidence="4">The sequence shown here is derived from an EMBL/GenBank/DDBJ whole genome shotgun (WGS) entry which is preliminary data.</text>
</comment>
<dbReference type="InterPro" id="IPR029063">
    <property type="entry name" value="SAM-dependent_MTases_sf"/>
</dbReference>
<dbReference type="CDD" id="cd02440">
    <property type="entry name" value="AdoMet_MTases"/>
    <property type="match status" value="1"/>
</dbReference>
<evidence type="ECO:0000259" key="3">
    <source>
        <dbReference type="Pfam" id="PF13649"/>
    </source>
</evidence>
<dbReference type="PANTHER" id="PTHR43861:SF1">
    <property type="entry name" value="TRANS-ACONITATE 2-METHYLTRANSFERASE"/>
    <property type="match status" value="1"/>
</dbReference>
<dbReference type="Proteomes" id="UP000052015">
    <property type="component" value="Unassembled WGS sequence"/>
</dbReference>